<evidence type="ECO:0000313" key="4">
    <source>
        <dbReference type="Proteomes" id="UP001220324"/>
    </source>
</evidence>
<feature type="region of interest" description="Disordered" evidence="1">
    <location>
        <begin position="55"/>
        <end position="84"/>
    </location>
</feature>
<evidence type="ECO:0000313" key="3">
    <source>
        <dbReference type="EMBL" id="KAJ5541624.1"/>
    </source>
</evidence>
<evidence type="ECO:0000259" key="2">
    <source>
        <dbReference type="Pfam" id="PF22980"/>
    </source>
</evidence>
<dbReference type="AlphaFoldDB" id="A0AAD6CX46"/>
<reference evidence="3 4" key="1">
    <citation type="journal article" date="2023" name="IMA Fungus">
        <title>Comparative genomic study of the Penicillium genus elucidates a diverse pangenome and 15 lateral gene transfer events.</title>
        <authorList>
            <person name="Petersen C."/>
            <person name="Sorensen T."/>
            <person name="Nielsen M.R."/>
            <person name="Sondergaard T.E."/>
            <person name="Sorensen J.L."/>
            <person name="Fitzpatrick D.A."/>
            <person name="Frisvad J.C."/>
            <person name="Nielsen K.L."/>
        </authorList>
    </citation>
    <scope>NUCLEOTIDE SEQUENCE [LARGE SCALE GENOMIC DNA]</scope>
    <source>
        <strain evidence="3 4">IBT 35679</strain>
    </source>
</reference>
<comment type="caution">
    <text evidence="3">The sequence shown here is derived from an EMBL/GenBank/DDBJ whole genome shotgun (WGS) entry which is preliminary data.</text>
</comment>
<proteinExistence type="predicted"/>
<keyword evidence="4" id="KW-1185">Reference proteome</keyword>
<organism evidence="3 4">
    <name type="scientific">Penicillium frequentans</name>
    <dbReference type="NCBI Taxonomy" id="3151616"/>
    <lineage>
        <taxon>Eukaryota</taxon>
        <taxon>Fungi</taxon>
        <taxon>Dikarya</taxon>
        <taxon>Ascomycota</taxon>
        <taxon>Pezizomycotina</taxon>
        <taxon>Eurotiomycetes</taxon>
        <taxon>Eurotiomycetidae</taxon>
        <taxon>Eurotiales</taxon>
        <taxon>Aspergillaceae</taxon>
        <taxon>Penicillium</taxon>
    </lineage>
</organism>
<dbReference type="Pfam" id="PF22980">
    <property type="entry name" value="Myb_DNA-bind_8"/>
    <property type="match status" value="1"/>
</dbReference>
<name>A0AAD6CX46_9EURO</name>
<accession>A0AAD6CX46</accession>
<gene>
    <name evidence="3" type="ORF">N7494_006700</name>
</gene>
<protein>
    <recommendedName>
        <fullName evidence="2">Myb-like DNA-binding domain-containing protein</fullName>
    </recommendedName>
</protein>
<sequence length="321" mass="35877">MVQRGKVLEIEGPTPKFLYAMLKQLDLKNIDWNRVAAEQAISNGHAARMRFSRFRNQMEGKTGAQRPARKRNTKKADNVNKGEKLDPKAMVFEMQIPPHPIPGPSMESGESFQYISPVKFEEGDQKVSFSDMGELYPWSQGSPFSITNYPTPQMNPFMSNEMQRGVSYPGIPSGFLSGFPSMPSNSQWFYSPFGMPQDSTMQDLPIGLPDYNCNPVVTWEPTVMNQPDIPPVKTEEDIQLVEVKKEPNVPIKVGMPQDISLQELTTSLPSSGYNPAASWELTTVNQSETARAGVEVEGDVRLVQVKTEPDVPVKIETHLIV</sequence>
<feature type="compositionally biased region" description="Basic and acidic residues" evidence="1">
    <location>
        <begin position="74"/>
        <end position="84"/>
    </location>
</feature>
<dbReference type="EMBL" id="JAQIZZ010000005">
    <property type="protein sequence ID" value="KAJ5541624.1"/>
    <property type="molecule type" value="Genomic_DNA"/>
</dbReference>
<feature type="domain" description="Myb-like DNA-binding" evidence="2">
    <location>
        <begin position="15"/>
        <end position="59"/>
    </location>
</feature>
<dbReference type="InterPro" id="IPR054505">
    <property type="entry name" value="Myb_DNA-bind_8"/>
</dbReference>
<dbReference type="Proteomes" id="UP001220324">
    <property type="component" value="Unassembled WGS sequence"/>
</dbReference>
<evidence type="ECO:0000256" key="1">
    <source>
        <dbReference type="SAM" id="MobiDB-lite"/>
    </source>
</evidence>